<dbReference type="AlphaFoldDB" id="A0A919ULP9"/>
<feature type="compositionally biased region" description="Polar residues" evidence="1">
    <location>
        <begin position="53"/>
        <end position="63"/>
    </location>
</feature>
<feature type="compositionally biased region" description="Basic residues" evidence="1">
    <location>
        <begin position="11"/>
        <end position="26"/>
    </location>
</feature>
<proteinExistence type="predicted"/>
<dbReference type="Proteomes" id="UP000640052">
    <property type="component" value="Unassembled WGS sequence"/>
</dbReference>
<comment type="caution">
    <text evidence="2">The sequence shown here is derived from an EMBL/GenBank/DDBJ whole genome shotgun (WGS) entry which is preliminary data.</text>
</comment>
<feature type="region of interest" description="Disordered" evidence="1">
    <location>
        <begin position="1"/>
        <end position="63"/>
    </location>
</feature>
<name>A0A919ULP9_9ACTN</name>
<protein>
    <submittedName>
        <fullName evidence="2">Uncharacterized protein</fullName>
    </submittedName>
</protein>
<keyword evidence="3" id="KW-1185">Reference proteome</keyword>
<evidence type="ECO:0000256" key="1">
    <source>
        <dbReference type="SAM" id="MobiDB-lite"/>
    </source>
</evidence>
<evidence type="ECO:0000313" key="2">
    <source>
        <dbReference type="EMBL" id="GIH22503.1"/>
    </source>
</evidence>
<sequence>MPSDSSNPNLHAHHRDHPNQRRRGHNPNRAGPPLPQHRSHTAPSPFLALPSPQHATLTPVITP</sequence>
<accession>A0A919ULP9</accession>
<gene>
    <name evidence="2" type="ORF">Aph01nite_08130</name>
</gene>
<reference evidence="2" key="1">
    <citation type="submission" date="2021-01" db="EMBL/GenBank/DDBJ databases">
        <title>Whole genome shotgun sequence of Acrocarpospora phusangensis NBRC 108782.</title>
        <authorList>
            <person name="Komaki H."/>
            <person name="Tamura T."/>
        </authorList>
    </citation>
    <scope>NUCLEOTIDE SEQUENCE</scope>
    <source>
        <strain evidence="2">NBRC 108782</strain>
    </source>
</reference>
<dbReference type="EMBL" id="BOOA01000004">
    <property type="protein sequence ID" value="GIH22503.1"/>
    <property type="molecule type" value="Genomic_DNA"/>
</dbReference>
<evidence type="ECO:0000313" key="3">
    <source>
        <dbReference type="Proteomes" id="UP000640052"/>
    </source>
</evidence>
<organism evidence="2 3">
    <name type="scientific">Acrocarpospora phusangensis</name>
    <dbReference type="NCBI Taxonomy" id="1070424"/>
    <lineage>
        <taxon>Bacteria</taxon>
        <taxon>Bacillati</taxon>
        <taxon>Actinomycetota</taxon>
        <taxon>Actinomycetes</taxon>
        <taxon>Streptosporangiales</taxon>
        <taxon>Streptosporangiaceae</taxon>
        <taxon>Acrocarpospora</taxon>
    </lineage>
</organism>